<name>A0A645HM17_9ZZZZ</name>
<dbReference type="AlphaFoldDB" id="A0A645HM17"/>
<feature type="compositionally biased region" description="Basic and acidic residues" evidence="1">
    <location>
        <begin position="125"/>
        <end position="134"/>
    </location>
</feature>
<evidence type="ECO:0000313" key="2">
    <source>
        <dbReference type="EMBL" id="MPN40095.1"/>
    </source>
</evidence>
<dbReference type="EMBL" id="VSSQ01096291">
    <property type="protein sequence ID" value="MPN40095.1"/>
    <property type="molecule type" value="Genomic_DNA"/>
</dbReference>
<feature type="region of interest" description="Disordered" evidence="1">
    <location>
        <begin position="112"/>
        <end position="134"/>
    </location>
</feature>
<evidence type="ECO:0000256" key="1">
    <source>
        <dbReference type="SAM" id="MobiDB-lite"/>
    </source>
</evidence>
<accession>A0A645HM17</accession>
<reference evidence="2" key="1">
    <citation type="submission" date="2019-08" db="EMBL/GenBank/DDBJ databases">
        <authorList>
            <person name="Kucharzyk K."/>
            <person name="Murdoch R.W."/>
            <person name="Higgins S."/>
            <person name="Loffler F."/>
        </authorList>
    </citation>
    <scope>NUCLEOTIDE SEQUENCE</scope>
</reference>
<proteinExistence type="predicted"/>
<protein>
    <submittedName>
        <fullName evidence="2">Uncharacterized protein</fullName>
    </submittedName>
</protein>
<comment type="caution">
    <text evidence="2">The sequence shown here is derived from an EMBL/GenBank/DDBJ whole genome shotgun (WGS) entry which is preliminary data.</text>
</comment>
<sequence>MNGTVKEIQETAPLIEDGSLIFLLCQLIVDVLKLNRLGVIAVSDTTDAIREHSLKGNGLLCSLRNTIVFLCPFHNSFNFSLLFPIQICRHFDVSCLRLLFEKQFVQPPFPVSTDASKRHNSCPSDKGEPWDERI</sequence>
<organism evidence="2">
    <name type="scientific">bioreactor metagenome</name>
    <dbReference type="NCBI Taxonomy" id="1076179"/>
    <lineage>
        <taxon>unclassified sequences</taxon>
        <taxon>metagenomes</taxon>
        <taxon>ecological metagenomes</taxon>
    </lineage>
</organism>
<gene>
    <name evidence="2" type="ORF">SDC9_187630</name>
</gene>